<sequence length="675" mass="74660">MRACPFLDWLCDCLGTCLVYDWLPRSAKCTLLARLLARKESYQALIGERRSDILLASDGHFGGGCGWSSRWEVLAGIRQWCVGAAEESCGQVVIGGFLVDRRRDRRTASTSAGGSPAILQQTATGLAASCFRVPPHTEDEVDRLFVSSSHVPNIDLPQRNTTVEGATVAERLALSPPTKANRALSPAGSLDFRKWESCRTMPLVGGFPRGSPVFPTPSFRRCSVFTSITLIGSQDLAVTSRPNLSTNDCRSHMVTSDGRTRLLSKATDDARKTMLRNVLLAPEKVVRQRRSAISCFWYCQIFQLCLLGTPEETTRLQQRRTGFKAPVGVYPDFSSRKSCQTTPLVGEFFTEFSRFPRPCIPELLHSYVISPSFALKTSLLTAAQISQLSDLCFRFFGIPFLYLWCCFSPNRDRVRSAHRLQQGNPSSMKLVVSCTILPGKTARGNKDAAPPRRLDCSPATKANQVQSPSGSLPDFRKWDSFQTISVVSGFPRGSPISPALAFKRCFRLTSFHPSSVAHQLTALREIDWHKCWLSRRSGEPVPTYSIALPPRPFGHTVRTAHASVRERVWAEGYTRSLPAHARTHALLIARDHQSAPPALMIVSTRPQLDAERQLAKRGSRPWGRSNALGRAPDSGAAVVQWLENPLVESTRSVGRELYIVAAVAQWVENPIVGPQ</sequence>
<feature type="compositionally biased region" description="Polar residues" evidence="1">
    <location>
        <begin position="460"/>
        <end position="470"/>
    </location>
</feature>
<protein>
    <submittedName>
        <fullName evidence="2">Uncharacterized protein</fullName>
    </submittedName>
</protein>
<keyword evidence="3" id="KW-1185">Reference proteome</keyword>
<feature type="region of interest" description="Disordered" evidence="1">
    <location>
        <begin position="442"/>
        <end position="471"/>
    </location>
</feature>
<gene>
    <name evidence="2" type="ORF">PR048_004277</name>
</gene>
<reference evidence="2 3" key="1">
    <citation type="submission" date="2023-02" db="EMBL/GenBank/DDBJ databases">
        <title>LHISI_Scaffold_Assembly.</title>
        <authorList>
            <person name="Stuart O.P."/>
            <person name="Cleave R."/>
            <person name="Magrath M.J.L."/>
            <person name="Mikheyev A.S."/>
        </authorList>
    </citation>
    <scope>NUCLEOTIDE SEQUENCE [LARGE SCALE GENOMIC DNA]</scope>
    <source>
        <strain evidence="2">Daus_M_001</strain>
        <tissue evidence="2">Leg muscle</tissue>
    </source>
</reference>
<feature type="compositionally biased region" description="Basic and acidic residues" evidence="1">
    <location>
        <begin position="444"/>
        <end position="455"/>
    </location>
</feature>
<evidence type="ECO:0000256" key="1">
    <source>
        <dbReference type="SAM" id="MobiDB-lite"/>
    </source>
</evidence>
<evidence type="ECO:0000313" key="3">
    <source>
        <dbReference type="Proteomes" id="UP001159363"/>
    </source>
</evidence>
<name>A0ABQ9I5H1_9NEOP</name>
<organism evidence="2 3">
    <name type="scientific">Dryococelus australis</name>
    <dbReference type="NCBI Taxonomy" id="614101"/>
    <lineage>
        <taxon>Eukaryota</taxon>
        <taxon>Metazoa</taxon>
        <taxon>Ecdysozoa</taxon>
        <taxon>Arthropoda</taxon>
        <taxon>Hexapoda</taxon>
        <taxon>Insecta</taxon>
        <taxon>Pterygota</taxon>
        <taxon>Neoptera</taxon>
        <taxon>Polyneoptera</taxon>
        <taxon>Phasmatodea</taxon>
        <taxon>Verophasmatodea</taxon>
        <taxon>Anareolatae</taxon>
        <taxon>Phasmatidae</taxon>
        <taxon>Eurycanthinae</taxon>
        <taxon>Dryococelus</taxon>
    </lineage>
</organism>
<evidence type="ECO:0000313" key="2">
    <source>
        <dbReference type="EMBL" id="KAJ8891742.1"/>
    </source>
</evidence>
<dbReference type="Proteomes" id="UP001159363">
    <property type="component" value="Chromosome 2"/>
</dbReference>
<comment type="caution">
    <text evidence="2">The sequence shown here is derived from an EMBL/GenBank/DDBJ whole genome shotgun (WGS) entry which is preliminary data.</text>
</comment>
<proteinExistence type="predicted"/>
<dbReference type="EMBL" id="JARBHB010000002">
    <property type="protein sequence ID" value="KAJ8891742.1"/>
    <property type="molecule type" value="Genomic_DNA"/>
</dbReference>
<accession>A0ABQ9I5H1</accession>